<dbReference type="EMBL" id="LT838813">
    <property type="protein sequence ID" value="SMD44218.1"/>
    <property type="molecule type" value="Genomic_DNA"/>
</dbReference>
<dbReference type="InterPro" id="IPR050585">
    <property type="entry name" value="Xaa-Pro_dipeptidyl-ppase/CocE"/>
</dbReference>
<sequence length="637" mass="72250">MGRAGKTVKLYRTTEQTYNRQIGVRPPKDHWTIRARPQSAVPLCKKTAIEMTIKKLCLAFLFLSTYQYCLGQVENFKSYYVPAVGGTQLAVDVFFPDNYQGEKLPVLFEFTRYWRSREDPETGKPMPSLRNQDKFFLENGYILAKVDARGTGASYGVRTGEYTPTEVRDAFHVVDWMVNQNWSDGNVGAYGGSYSGTTAELLCATGHKAVKAVVPGWSDFNVYESPIRPYGMLATGFISQWSQFVNWLDQNSTENLGSSVRRVTEDRPMEAIQEHAQNPIVLELATRAKYRDSKFGDFKYEEMDPLFWKNEISESNIPMLVLTSWMDAGTAEGSLLRLAHFPNPQKIILMPNSHGGAHHTSPFQVSDQLVPPVPSVKEQMQLQLDFFDFYLKSKNTGLEDWPTIRYYNFGEEAFKSSDTWPPKGQERMKYYLGNNGILRTSVNEEVSGADTYQVNFEVSTGTNNRWSTQMGKPVLNLDNRNAADSLMLTYTTEPLSEDLQITGTPFITLHLSSTHKEGAIFVYLEDIDQNGRSRYITEGGLLLEHRRLSTNNMYEGIPYHSFNESDASPMPIDQIQEISMKLWPISVLVKKGHSIRIAISGADKDTFDRVPAEGTPTYSIYRNKFNVSFIDLPVIPK</sequence>
<dbReference type="SUPFAM" id="SSF53474">
    <property type="entry name" value="alpha/beta-Hydrolases"/>
    <property type="match status" value="1"/>
</dbReference>
<evidence type="ECO:0000259" key="2">
    <source>
        <dbReference type="SMART" id="SM00939"/>
    </source>
</evidence>
<name>A0A1W2H6G9_9BACT</name>
<dbReference type="OrthoDB" id="319764at2"/>
<dbReference type="Gene3D" id="3.40.50.1820">
    <property type="entry name" value="alpha/beta hydrolase"/>
    <property type="match status" value="1"/>
</dbReference>
<dbReference type="InterPro" id="IPR013736">
    <property type="entry name" value="Xaa-Pro_dipept_C"/>
</dbReference>
<evidence type="ECO:0000313" key="4">
    <source>
        <dbReference type="Proteomes" id="UP000192333"/>
    </source>
</evidence>
<gene>
    <name evidence="3" type="ORF">SAMN00777080_2838</name>
</gene>
<dbReference type="Proteomes" id="UP000192333">
    <property type="component" value="Chromosome I"/>
</dbReference>
<dbReference type="Pfam" id="PF08530">
    <property type="entry name" value="PepX_C"/>
    <property type="match status" value="1"/>
</dbReference>
<keyword evidence="4" id="KW-1185">Reference proteome</keyword>
<dbReference type="Gene3D" id="1.10.3020.10">
    <property type="entry name" value="alpha-amino acid ester hydrolase ( Helical cap domain)"/>
    <property type="match status" value="1"/>
</dbReference>
<dbReference type="AlphaFoldDB" id="A0A1W2H6G9"/>
<protein>
    <recommendedName>
        <fullName evidence="2">Xaa-Pro dipeptidyl-peptidase C-terminal domain-containing protein</fullName>
    </recommendedName>
</protein>
<dbReference type="GO" id="GO:0008239">
    <property type="term" value="F:dipeptidyl-peptidase activity"/>
    <property type="evidence" value="ECO:0007669"/>
    <property type="project" value="InterPro"/>
</dbReference>
<dbReference type="SUPFAM" id="SSF49785">
    <property type="entry name" value="Galactose-binding domain-like"/>
    <property type="match status" value="1"/>
</dbReference>
<organism evidence="3 4">
    <name type="scientific">Aquiflexum balticum DSM 16537</name>
    <dbReference type="NCBI Taxonomy" id="758820"/>
    <lineage>
        <taxon>Bacteria</taxon>
        <taxon>Pseudomonadati</taxon>
        <taxon>Bacteroidota</taxon>
        <taxon>Cytophagia</taxon>
        <taxon>Cytophagales</taxon>
        <taxon>Cyclobacteriaceae</taxon>
        <taxon>Aquiflexum</taxon>
    </lineage>
</organism>
<dbReference type="Pfam" id="PF02129">
    <property type="entry name" value="Peptidase_S15"/>
    <property type="match status" value="1"/>
</dbReference>
<dbReference type="InterPro" id="IPR000383">
    <property type="entry name" value="Xaa-Pro-like_dom"/>
</dbReference>
<proteinExistence type="predicted"/>
<dbReference type="STRING" id="758820.SAMN00777080_2838"/>
<dbReference type="InterPro" id="IPR005674">
    <property type="entry name" value="CocE/Ser_esterase"/>
</dbReference>
<feature type="domain" description="Xaa-Pro dipeptidyl-peptidase C-terminal" evidence="2">
    <location>
        <begin position="384"/>
        <end position="631"/>
    </location>
</feature>
<keyword evidence="1" id="KW-0378">Hydrolase</keyword>
<dbReference type="InterPro" id="IPR029058">
    <property type="entry name" value="AB_hydrolase_fold"/>
</dbReference>
<dbReference type="NCBIfam" id="TIGR00976">
    <property type="entry name" value="CocE_NonD"/>
    <property type="match status" value="1"/>
</dbReference>
<evidence type="ECO:0000256" key="1">
    <source>
        <dbReference type="ARBA" id="ARBA00022801"/>
    </source>
</evidence>
<dbReference type="Gene3D" id="2.60.120.260">
    <property type="entry name" value="Galactose-binding domain-like"/>
    <property type="match status" value="1"/>
</dbReference>
<dbReference type="RefSeq" id="WP_157370161.1">
    <property type="nucleotide sequence ID" value="NZ_LT838813.1"/>
</dbReference>
<dbReference type="InterPro" id="IPR008979">
    <property type="entry name" value="Galactose-bd-like_sf"/>
</dbReference>
<accession>A0A1W2H6G9</accession>
<dbReference type="PANTHER" id="PTHR43056">
    <property type="entry name" value="PEPTIDASE S9 PROLYL OLIGOPEPTIDASE"/>
    <property type="match status" value="1"/>
</dbReference>
<reference evidence="4" key="1">
    <citation type="submission" date="2017-04" db="EMBL/GenBank/DDBJ databases">
        <authorList>
            <person name="Varghese N."/>
            <person name="Submissions S."/>
        </authorList>
    </citation>
    <scope>NUCLEOTIDE SEQUENCE [LARGE SCALE GENOMIC DNA]</scope>
    <source>
        <strain evidence="4">DSM 16537</strain>
    </source>
</reference>
<dbReference type="PANTHER" id="PTHR43056:SF10">
    <property type="entry name" value="COCE_NOND FAMILY, PUTATIVE (AFU_ORTHOLOGUE AFUA_7G00600)-RELATED"/>
    <property type="match status" value="1"/>
</dbReference>
<evidence type="ECO:0000313" key="3">
    <source>
        <dbReference type="EMBL" id="SMD44218.1"/>
    </source>
</evidence>
<dbReference type="SMART" id="SM00939">
    <property type="entry name" value="PepX_C"/>
    <property type="match status" value="1"/>
</dbReference>